<sequence length="129" mass="14959">MKAANFISPPCNYSEETSMEDSVYFSKCLMSPSCCVPKQEQYSRLPPSCGGATDRSRRPWRKLLRRLLRESNKCIYGSTAVAVHNNSRSSPLTFQYDAVSYSQNFDEGTHHEDYRHFGRFSPVYRTHFR</sequence>
<organism evidence="1">
    <name type="scientific">Opuntia streptacantha</name>
    <name type="common">Prickly pear cactus</name>
    <name type="synonym">Opuntia cardona</name>
    <dbReference type="NCBI Taxonomy" id="393608"/>
    <lineage>
        <taxon>Eukaryota</taxon>
        <taxon>Viridiplantae</taxon>
        <taxon>Streptophyta</taxon>
        <taxon>Embryophyta</taxon>
        <taxon>Tracheophyta</taxon>
        <taxon>Spermatophyta</taxon>
        <taxon>Magnoliopsida</taxon>
        <taxon>eudicotyledons</taxon>
        <taxon>Gunneridae</taxon>
        <taxon>Pentapetalae</taxon>
        <taxon>Caryophyllales</taxon>
        <taxon>Cactineae</taxon>
        <taxon>Cactaceae</taxon>
        <taxon>Opuntioideae</taxon>
        <taxon>Opuntia</taxon>
    </lineage>
</organism>
<evidence type="ECO:0000313" key="1">
    <source>
        <dbReference type="EMBL" id="MBA4622984.1"/>
    </source>
</evidence>
<reference evidence="1" key="2">
    <citation type="submission" date="2020-07" db="EMBL/GenBank/DDBJ databases">
        <authorList>
            <person name="Vera ALvarez R."/>
            <person name="Arias-Moreno D.M."/>
            <person name="Jimenez-Jacinto V."/>
            <person name="Jimenez-Bremont J.F."/>
            <person name="Swaminathan K."/>
            <person name="Moose S.P."/>
            <person name="Guerrero-Gonzalez M.L."/>
            <person name="Marino-Ramirez L."/>
            <person name="Landsman D."/>
            <person name="Rodriguez-Kessler M."/>
            <person name="Delgado-Sanchez P."/>
        </authorList>
    </citation>
    <scope>NUCLEOTIDE SEQUENCE</scope>
    <source>
        <tissue evidence="1">Cladode</tissue>
    </source>
</reference>
<proteinExistence type="predicted"/>
<reference evidence="1" key="1">
    <citation type="journal article" date="2013" name="J. Plant Res.">
        <title>Effect of fungi and light on seed germination of three Opuntia species from semiarid lands of central Mexico.</title>
        <authorList>
            <person name="Delgado-Sanchez P."/>
            <person name="Jimenez-Bremont J.F."/>
            <person name="Guerrero-Gonzalez Mde L."/>
            <person name="Flores J."/>
        </authorList>
    </citation>
    <scope>NUCLEOTIDE SEQUENCE</scope>
    <source>
        <tissue evidence="1">Cladode</tissue>
    </source>
</reference>
<name>A0A7C9CT70_OPUST</name>
<accession>A0A7C9CT70</accession>
<dbReference type="EMBL" id="GISG01041331">
    <property type="protein sequence ID" value="MBA4622984.1"/>
    <property type="molecule type" value="Transcribed_RNA"/>
</dbReference>
<dbReference type="AlphaFoldDB" id="A0A7C9CT70"/>
<protein>
    <submittedName>
        <fullName evidence="1">Uncharacterized protein</fullName>
    </submittedName>
</protein>